<evidence type="ECO:0000313" key="1">
    <source>
        <dbReference type="EMBL" id="GIE43236.1"/>
    </source>
</evidence>
<dbReference type="RefSeq" id="WP_188123655.1">
    <property type="nucleotide sequence ID" value="NZ_BOMP01000104.1"/>
</dbReference>
<dbReference type="EMBL" id="JACHNC010000001">
    <property type="protein sequence ID" value="MBB4751652.1"/>
    <property type="molecule type" value="Genomic_DNA"/>
</dbReference>
<evidence type="ECO:0000313" key="3">
    <source>
        <dbReference type="Proteomes" id="UP000590511"/>
    </source>
</evidence>
<keyword evidence="4" id="KW-1185">Reference proteome</keyword>
<name>A0A7W7MIK5_9ACTN</name>
<protein>
    <submittedName>
        <fullName evidence="2">Tetratricopeptide (TPR) repeat protein</fullName>
    </submittedName>
</protein>
<sequence length="724" mass="78295">MKPQTAFDSLRQGIERYVEKGDAGGLRSDEARAAAAVLANAFPRIEADGLPLPVCKILATYHWLAFYVDHRLTDAQQAVRLFHHLAEIDIGHVPPELHVLFRRDGSGNREPGQMLADAIRILQMIELVQAPHALDEAIRLLRALVAEHLDQLPMKTPALANLGMALLKRHAGIDDLDEAIRHLNAALELGEVEPEAHAALRNNLAVALSNRYRATGEVADLQVALQHCRAAVLEVDVVSGVFPRLLGTIADLLLQRHAMLGGTDDLREAALWQRWGLGARDSDDLSQAGMHEALNRVCRVLYRHSGSIADLDEGIRAGQEALRCQPDGGGSDSCQILTGLAEAFRERHQATGEPADLASAVGHYRHALKLVVGAHLTVTIMVGLATGLADRFARFGEPADLADAMRLSASAMALSAQTDHDLRSLALGARARIMRVHFEVTGDLAVLDESIAILTAAIEAMKVISHRSEQEHASLGIALLARYGATGDIRDLDRAVEVAGQAMDASDPQRTDTVITKSYVAEALRLRFLATGSDEDITRAVELLEEIVDVLPPSFPGRAGYLVNLGVTLEQRDLGASLAAFAGASGTRTAPASTRLIAESRAGELLMGADRPAEAAESYRRAVELLSVAAWRGLGRRGGEAMLARWSHLASEAAATHLGAAPLTAIQVLEQGRGVLWTQWLDMRGDHDLVRRRAPELGQRLLEIRSALDRLDRDPLYQPASPAR</sequence>
<dbReference type="Proteomes" id="UP000590511">
    <property type="component" value="Unassembled WGS sequence"/>
</dbReference>
<accession>A0A7W7MIK5</accession>
<proteinExistence type="predicted"/>
<dbReference type="AlphaFoldDB" id="A0A7W7MIK5"/>
<gene>
    <name evidence="1" type="ORF">Alo02nite_61340</name>
    <name evidence="2" type="ORF">BJ964_005813</name>
</gene>
<dbReference type="Gene3D" id="1.25.40.10">
    <property type="entry name" value="Tetratricopeptide repeat domain"/>
    <property type="match status" value="2"/>
</dbReference>
<organism evidence="2 3">
    <name type="scientific">Actinoplanes lobatus</name>
    <dbReference type="NCBI Taxonomy" id="113568"/>
    <lineage>
        <taxon>Bacteria</taxon>
        <taxon>Bacillati</taxon>
        <taxon>Actinomycetota</taxon>
        <taxon>Actinomycetes</taxon>
        <taxon>Micromonosporales</taxon>
        <taxon>Micromonosporaceae</taxon>
        <taxon>Actinoplanes</taxon>
    </lineage>
</organism>
<evidence type="ECO:0000313" key="2">
    <source>
        <dbReference type="EMBL" id="MBB4751652.1"/>
    </source>
</evidence>
<reference evidence="2 3" key="1">
    <citation type="submission" date="2020-08" db="EMBL/GenBank/DDBJ databases">
        <title>Sequencing the genomes of 1000 actinobacteria strains.</title>
        <authorList>
            <person name="Klenk H.-P."/>
        </authorList>
    </citation>
    <scope>NUCLEOTIDE SEQUENCE [LARGE SCALE GENOMIC DNA]</scope>
    <source>
        <strain evidence="2 3">DSM 43150</strain>
    </source>
</reference>
<dbReference type="SUPFAM" id="SSF81901">
    <property type="entry name" value="HCP-like"/>
    <property type="match status" value="1"/>
</dbReference>
<comment type="caution">
    <text evidence="2">The sequence shown here is derived from an EMBL/GenBank/DDBJ whole genome shotgun (WGS) entry which is preliminary data.</text>
</comment>
<dbReference type="InterPro" id="IPR011990">
    <property type="entry name" value="TPR-like_helical_dom_sf"/>
</dbReference>
<evidence type="ECO:0000313" key="4">
    <source>
        <dbReference type="Proteomes" id="UP000631312"/>
    </source>
</evidence>
<dbReference type="Proteomes" id="UP000631312">
    <property type="component" value="Unassembled WGS sequence"/>
</dbReference>
<dbReference type="EMBL" id="BOMP01000104">
    <property type="protein sequence ID" value="GIE43236.1"/>
    <property type="molecule type" value="Genomic_DNA"/>
</dbReference>
<reference evidence="1 4" key="2">
    <citation type="submission" date="2021-01" db="EMBL/GenBank/DDBJ databases">
        <title>Whole genome shotgun sequence of Actinoplanes lobatus NBRC 12513.</title>
        <authorList>
            <person name="Komaki H."/>
            <person name="Tamura T."/>
        </authorList>
    </citation>
    <scope>NUCLEOTIDE SEQUENCE [LARGE SCALE GENOMIC DNA]</scope>
    <source>
        <strain evidence="1 4">NBRC 12513</strain>
    </source>
</reference>